<dbReference type="Pfam" id="PF07980">
    <property type="entry name" value="SusD_RagB"/>
    <property type="match status" value="1"/>
</dbReference>
<comment type="similarity">
    <text evidence="2">Belongs to the SusD family.</text>
</comment>
<evidence type="ECO:0000256" key="1">
    <source>
        <dbReference type="ARBA" id="ARBA00004442"/>
    </source>
</evidence>
<dbReference type="AlphaFoldDB" id="A0A1T5B512"/>
<sequence>MKIKYILAISALTLSLNSCEDKLALTPEQDLTEEVIFNNAATTKSAVLGLYNTAQTLEFSGSLPAVIDEYMGDNVDWVGSFPTLTEIYLFSTISTNSNVSGLWQVHYQVITRANKIIAKVPGVPGLSQADKDLYLGEAKFMRALAYFQLVNMFAQPFQVSGGTNLGVPLVLEDFTGNITYPARATVNDVHAQIKKDLTESAAALGATHPDGVGRATKGAANALLARLNLYREDWAGAITAARAAIAGPYARATDYTFWDKNTAEDVFTIQNSATDNGRTGSGGWAAYYSPTAVGGRGDAPFSVNLTAAYNAEPADKRFALKRTGTAADGLSKTFTTKFPDAVTNADNSPVIRITEVYLTLAEALAQSSATPSAEAITIVNYFRNRAGLLPVAPLTKQATIDAVLLERRKELAFEGFRRMDMLRYKQNLRPGVAAAAFGAPKTILPIPQREIDQNPSLVPNPGF</sequence>
<dbReference type="SUPFAM" id="SSF48452">
    <property type="entry name" value="TPR-like"/>
    <property type="match status" value="1"/>
</dbReference>
<evidence type="ECO:0000313" key="8">
    <source>
        <dbReference type="EMBL" id="SKB42003.1"/>
    </source>
</evidence>
<keyword evidence="5" id="KW-0998">Cell outer membrane</keyword>
<dbReference type="Pfam" id="PF14322">
    <property type="entry name" value="SusD-like_3"/>
    <property type="match status" value="1"/>
</dbReference>
<dbReference type="STRING" id="572036.SAMN05661099_1268"/>
<evidence type="ECO:0000259" key="6">
    <source>
        <dbReference type="Pfam" id="PF07980"/>
    </source>
</evidence>
<proteinExistence type="inferred from homology"/>
<dbReference type="CDD" id="cd08977">
    <property type="entry name" value="SusD"/>
    <property type="match status" value="1"/>
</dbReference>
<organism evidence="8 9">
    <name type="scientific">Daejeonella lutea</name>
    <dbReference type="NCBI Taxonomy" id="572036"/>
    <lineage>
        <taxon>Bacteria</taxon>
        <taxon>Pseudomonadati</taxon>
        <taxon>Bacteroidota</taxon>
        <taxon>Sphingobacteriia</taxon>
        <taxon>Sphingobacteriales</taxon>
        <taxon>Sphingobacteriaceae</taxon>
        <taxon>Daejeonella</taxon>
    </lineage>
</organism>
<reference evidence="9" key="1">
    <citation type="submission" date="2017-02" db="EMBL/GenBank/DDBJ databases">
        <authorList>
            <person name="Varghese N."/>
            <person name="Submissions S."/>
        </authorList>
    </citation>
    <scope>NUCLEOTIDE SEQUENCE [LARGE SCALE GENOMIC DNA]</scope>
    <source>
        <strain evidence="9">DSM 22385</strain>
    </source>
</reference>
<keyword evidence="3" id="KW-0732">Signal</keyword>
<evidence type="ECO:0000313" key="9">
    <source>
        <dbReference type="Proteomes" id="UP000189981"/>
    </source>
</evidence>
<protein>
    <submittedName>
        <fullName evidence="8">SusD family protein</fullName>
    </submittedName>
</protein>
<name>A0A1T5B512_9SPHI</name>
<evidence type="ECO:0000256" key="5">
    <source>
        <dbReference type="ARBA" id="ARBA00023237"/>
    </source>
</evidence>
<dbReference type="OrthoDB" id="1080118at2"/>
<evidence type="ECO:0000256" key="3">
    <source>
        <dbReference type="ARBA" id="ARBA00022729"/>
    </source>
</evidence>
<dbReference type="Gene3D" id="1.25.40.390">
    <property type="match status" value="1"/>
</dbReference>
<evidence type="ECO:0000256" key="4">
    <source>
        <dbReference type="ARBA" id="ARBA00023136"/>
    </source>
</evidence>
<evidence type="ECO:0000256" key="2">
    <source>
        <dbReference type="ARBA" id="ARBA00006275"/>
    </source>
</evidence>
<evidence type="ECO:0000259" key="7">
    <source>
        <dbReference type="Pfam" id="PF14322"/>
    </source>
</evidence>
<comment type="subcellular location">
    <subcellularLocation>
        <location evidence="1">Cell outer membrane</location>
    </subcellularLocation>
</comment>
<dbReference type="InterPro" id="IPR033985">
    <property type="entry name" value="SusD-like_N"/>
</dbReference>
<keyword evidence="9" id="KW-1185">Reference proteome</keyword>
<dbReference type="InterPro" id="IPR012944">
    <property type="entry name" value="SusD_RagB_dom"/>
</dbReference>
<dbReference type="RefSeq" id="WP_079701762.1">
    <property type="nucleotide sequence ID" value="NZ_FUYR01000001.1"/>
</dbReference>
<dbReference type="Proteomes" id="UP000189981">
    <property type="component" value="Unassembled WGS sequence"/>
</dbReference>
<keyword evidence="4" id="KW-0472">Membrane</keyword>
<dbReference type="InterPro" id="IPR011990">
    <property type="entry name" value="TPR-like_helical_dom_sf"/>
</dbReference>
<accession>A0A1T5B512</accession>
<dbReference type="GO" id="GO:0009279">
    <property type="term" value="C:cell outer membrane"/>
    <property type="evidence" value="ECO:0007669"/>
    <property type="project" value="UniProtKB-SubCell"/>
</dbReference>
<dbReference type="EMBL" id="FUYR01000001">
    <property type="protein sequence ID" value="SKB42003.1"/>
    <property type="molecule type" value="Genomic_DNA"/>
</dbReference>
<gene>
    <name evidence="8" type="ORF">SAMN05661099_1268</name>
</gene>
<feature type="domain" description="SusD-like N-terminal" evidence="7">
    <location>
        <begin position="38"/>
        <end position="229"/>
    </location>
</feature>
<feature type="domain" description="RagB/SusD" evidence="6">
    <location>
        <begin position="342"/>
        <end position="463"/>
    </location>
</feature>